<comment type="caution">
    <text evidence="2">The sequence shown here is derived from an EMBL/GenBank/DDBJ whole genome shotgun (WGS) entry which is preliminary data.</text>
</comment>
<dbReference type="PANTHER" id="PTHR24103">
    <property type="entry name" value="E3 UBIQUITIN-PROTEIN LIGASE TRIM"/>
    <property type="match status" value="1"/>
</dbReference>
<evidence type="ECO:0000313" key="2">
    <source>
        <dbReference type="EMBL" id="KAK2856309.1"/>
    </source>
</evidence>
<gene>
    <name evidence="2" type="ORF">Q5P01_005044</name>
</gene>
<dbReference type="Proteomes" id="UP001187415">
    <property type="component" value="Unassembled WGS sequence"/>
</dbReference>
<reference evidence="2" key="1">
    <citation type="submission" date="2023-07" db="EMBL/GenBank/DDBJ databases">
        <title>Chromosome-level Genome Assembly of Striped Snakehead (Channa striata).</title>
        <authorList>
            <person name="Liu H."/>
        </authorList>
    </citation>
    <scope>NUCLEOTIDE SEQUENCE</scope>
    <source>
        <strain evidence="2">Gz</strain>
        <tissue evidence="2">Muscle</tissue>
    </source>
</reference>
<feature type="compositionally biased region" description="Basic and acidic residues" evidence="1">
    <location>
        <begin position="189"/>
        <end position="200"/>
    </location>
</feature>
<dbReference type="EMBL" id="JAUPFM010000003">
    <property type="protein sequence ID" value="KAK2856309.1"/>
    <property type="molecule type" value="Genomic_DNA"/>
</dbReference>
<accession>A0AA88NCX1</accession>
<name>A0AA88NCX1_CHASR</name>
<protein>
    <submittedName>
        <fullName evidence="2">Uncharacterized protein</fullName>
    </submittedName>
</protein>
<feature type="region of interest" description="Disordered" evidence="1">
    <location>
        <begin position="173"/>
        <end position="213"/>
    </location>
</feature>
<organism evidence="2 3">
    <name type="scientific">Channa striata</name>
    <name type="common">Snakehead murrel</name>
    <name type="synonym">Ophicephalus striatus</name>
    <dbReference type="NCBI Taxonomy" id="64152"/>
    <lineage>
        <taxon>Eukaryota</taxon>
        <taxon>Metazoa</taxon>
        <taxon>Chordata</taxon>
        <taxon>Craniata</taxon>
        <taxon>Vertebrata</taxon>
        <taxon>Euteleostomi</taxon>
        <taxon>Actinopterygii</taxon>
        <taxon>Neopterygii</taxon>
        <taxon>Teleostei</taxon>
        <taxon>Neoteleostei</taxon>
        <taxon>Acanthomorphata</taxon>
        <taxon>Anabantaria</taxon>
        <taxon>Anabantiformes</taxon>
        <taxon>Channoidei</taxon>
        <taxon>Channidae</taxon>
        <taxon>Channa</taxon>
    </lineage>
</organism>
<proteinExistence type="predicted"/>
<dbReference type="InterPro" id="IPR050143">
    <property type="entry name" value="TRIM/RBCC"/>
</dbReference>
<keyword evidence="3" id="KW-1185">Reference proteome</keyword>
<evidence type="ECO:0000256" key="1">
    <source>
        <dbReference type="SAM" id="MobiDB-lite"/>
    </source>
</evidence>
<evidence type="ECO:0000313" key="3">
    <source>
        <dbReference type="Proteomes" id="UP001187415"/>
    </source>
</evidence>
<sequence>MARCITVQAQQTENIIKEEFQKLYQFLRAEEAARIDAVRKEAKLKSEAMDIRIVNLSAEISWLTDSITAIESELKSEDVSFMLNLKSTMERSEINLSVSAQTPSGALLDEAQHLGNLQFAVWKKMKNLIKYSPLTLDPNTGYLNVIESEGLTRIANNYKTLPLPQNPERLPGVVHSSHSNNKLRLNGAGDERGDGERGQDWRTGWRPRKIMDM</sequence>
<dbReference type="AlphaFoldDB" id="A0AA88NCX1"/>